<accession>A0A7R9Q713</accession>
<organism evidence="2">
    <name type="scientific">Medioppia subpectinata</name>
    <dbReference type="NCBI Taxonomy" id="1979941"/>
    <lineage>
        <taxon>Eukaryota</taxon>
        <taxon>Metazoa</taxon>
        <taxon>Ecdysozoa</taxon>
        <taxon>Arthropoda</taxon>
        <taxon>Chelicerata</taxon>
        <taxon>Arachnida</taxon>
        <taxon>Acari</taxon>
        <taxon>Acariformes</taxon>
        <taxon>Sarcoptiformes</taxon>
        <taxon>Oribatida</taxon>
        <taxon>Brachypylina</taxon>
        <taxon>Oppioidea</taxon>
        <taxon>Oppiidae</taxon>
        <taxon>Medioppia</taxon>
    </lineage>
</organism>
<keyword evidence="3" id="KW-1185">Reference proteome</keyword>
<evidence type="ECO:0000256" key="1">
    <source>
        <dbReference type="SAM" id="MobiDB-lite"/>
    </source>
</evidence>
<name>A0A7R9Q713_9ACAR</name>
<feature type="region of interest" description="Disordered" evidence="1">
    <location>
        <begin position="54"/>
        <end position="99"/>
    </location>
</feature>
<sequence>MYRIRVDKSRDLLLIVVPDFRRWQRKSGSVSDWEVREEYTLRDGKVCKTMARKRKQHFGEELSEKKRGRRHKTRSVSTEEDNDNTGASGERDASRTTTPFTGLRLTLHRQHDLISDHQIIITRTRFPMSAKYKQVLALVVVLCILEQ</sequence>
<dbReference type="Proteomes" id="UP000759131">
    <property type="component" value="Unassembled WGS sequence"/>
</dbReference>
<dbReference type="EMBL" id="CAJPIZ010015349">
    <property type="protein sequence ID" value="CAG2115229.1"/>
    <property type="molecule type" value="Genomic_DNA"/>
</dbReference>
<evidence type="ECO:0000313" key="2">
    <source>
        <dbReference type="EMBL" id="CAD7634799.1"/>
    </source>
</evidence>
<protein>
    <submittedName>
        <fullName evidence="2">Uncharacterized protein</fullName>
    </submittedName>
</protein>
<reference evidence="2" key="1">
    <citation type="submission" date="2020-11" db="EMBL/GenBank/DDBJ databases">
        <authorList>
            <person name="Tran Van P."/>
        </authorList>
    </citation>
    <scope>NUCLEOTIDE SEQUENCE</scope>
</reference>
<dbReference type="AlphaFoldDB" id="A0A7R9Q713"/>
<gene>
    <name evidence="2" type="ORF">OSB1V03_LOCUS15193</name>
</gene>
<evidence type="ECO:0000313" key="3">
    <source>
        <dbReference type="Proteomes" id="UP000759131"/>
    </source>
</evidence>
<dbReference type="EMBL" id="OC869924">
    <property type="protein sequence ID" value="CAD7634799.1"/>
    <property type="molecule type" value="Genomic_DNA"/>
</dbReference>
<proteinExistence type="predicted"/>